<proteinExistence type="predicted"/>
<dbReference type="Gene3D" id="2.40.160.10">
    <property type="entry name" value="Porin"/>
    <property type="match status" value="1"/>
</dbReference>
<sequence length="343" mass="37350">MAATEIGEHFSLSGFGTLAALRTDTDDAGYIRESQTKGATDSFNLGTDSNFGVQLTGRANSWLSATVQTLTKRRSSLYGATQVEWLFVKIEPLPGLAIRGGRIATPTFAISDTRNIGYANPWVHAPNEVYGLAVVDQLRGGDITYTHDLGGGTMNWTALAGSNLFTINAGFGPFESKEKNVIGVNAVWENDWLTLRAGRTKGDIDLRPIGVFGDTYTFTGVGAIVNRNDWLIQGEYVTRRTDIVRRESNADAWYALVGHRFGNLQPFVGYAAADPKYVNPLNGKQTTTSVGVRWDFHPSMALKAQWDSVDTHGTIGKSFDLGSFRPGFDGKANVFAVALDFVF</sequence>
<organism evidence="1 2">
    <name type="scientific">Xanthomonas nasturtii</name>
    <dbReference type="NCBI Taxonomy" id="1843581"/>
    <lineage>
        <taxon>Bacteria</taxon>
        <taxon>Pseudomonadati</taxon>
        <taxon>Pseudomonadota</taxon>
        <taxon>Gammaproteobacteria</taxon>
        <taxon>Lysobacterales</taxon>
        <taxon>Lysobacteraceae</taxon>
        <taxon>Xanthomonas</taxon>
    </lineage>
</organism>
<evidence type="ECO:0000313" key="1">
    <source>
        <dbReference type="EMBL" id="RFF42355.1"/>
    </source>
</evidence>
<dbReference type="Proteomes" id="UP000259570">
    <property type="component" value="Unassembled WGS sequence"/>
</dbReference>
<evidence type="ECO:0000313" key="2">
    <source>
        <dbReference type="Proteomes" id="UP000259570"/>
    </source>
</evidence>
<accession>A0A3E1KRW6</accession>
<dbReference type="InterPro" id="IPR023614">
    <property type="entry name" value="Porin_dom_sf"/>
</dbReference>
<protein>
    <recommendedName>
        <fullName evidence="3">Porin</fullName>
    </recommendedName>
</protein>
<reference evidence="1 2" key="1">
    <citation type="submission" date="2018-08" db="EMBL/GenBank/DDBJ databases">
        <title>Genome sequencing of X. nasturtii WHRI 8984.</title>
        <authorList>
            <person name="Studholme D.J."/>
            <person name="Mchugh J."/>
            <person name="Vicente J."/>
        </authorList>
    </citation>
    <scope>NUCLEOTIDE SEQUENCE [LARGE SCALE GENOMIC DNA]</scope>
    <source>
        <strain evidence="1 2">WHRI 8984</strain>
    </source>
</reference>
<name>A0A3E1KRW6_9XANT</name>
<comment type="caution">
    <text evidence="1">The sequence shown here is derived from an EMBL/GenBank/DDBJ whole genome shotgun (WGS) entry which is preliminary data.</text>
</comment>
<gene>
    <name evidence="1" type="ORF">DZD52_02915</name>
</gene>
<dbReference type="SUPFAM" id="SSF56935">
    <property type="entry name" value="Porins"/>
    <property type="match status" value="1"/>
</dbReference>
<dbReference type="EMBL" id="QUZM01000003">
    <property type="protein sequence ID" value="RFF42355.1"/>
    <property type="molecule type" value="Genomic_DNA"/>
</dbReference>
<dbReference type="AlphaFoldDB" id="A0A3E1KRW6"/>
<evidence type="ECO:0008006" key="3">
    <source>
        <dbReference type="Google" id="ProtNLM"/>
    </source>
</evidence>